<evidence type="ECO:0000256" key="15">
    <source>
        <dbReference type="SAM" id="MobiDB-lite"/>
    </source>
</evidence>
<dbReference type="SUPFAM" id="SSF52540">
    <property type="entry name" value="P-loop containing nucleoside triphosphate hydrolases"/>
    <property type="match status" value="1"/>
</dbReference>
<dbReference type="VEuPathDB" id="VectorBase:AFUN2_012846"/>
<evidence type="ECO:0000256" key="12">
    <source>
        <dbReference type="ARBA" id="ARBA00069760"/>
    </source>
</evidence>
<organism evidence="17">
    <name type="scientific">Anopheles funestus</name>
    <name type="common">African malaria mosquito</name>
    <dbReference type="NCBI Taxonomy" id="62324"/>
    <lineage>
        <taxon>Eukaryota</taxon>
        <taxon>Metazoa</taxon>
        <taxon>Ecdysozoa</taxon>
        <taxon>Arthropoda</taxon>
        <taxon>Hexapoda</taxon>
        <taxon>Insecta</taxon>
        <taxon>Pterygota</taxon>
        <taxon>Neoptera</taxon>
        <taxon>Endopterygota</taxon>
        <taxon>Diptera</taxon>
        <taxon>Nematocera</taxon>
        <taxon>Culicoidea</taxon>
        <taxon>Culicidae</taxon>
        <taxon>Anophelinae</taxon>
        <taxon>Anopheles</taxon>
    </lineage>
</organism>
<comment type="subcellular location">
    <subcellularLocation>
        <location evidence="1">Mitochondrion matrix</location>
    </subcellularLocation>
</comment>
<dbReference type="Pfam" id="PF00004">
    <property type="entry name" value="AAA"/>
    <property type="match status" value="1"/>
</dbReference>
<dbReference type="PROSITE" id="PS50096">
    <property type="entry name" value="IQ"/>
    <property type="match status" value="1"/>
</dbReference>
<dbReference type="FunFam" id="1.10.240.10:FF:000002">
    <property type="entry name" value="Tryptophan--tRNA ligase"/>
    <property type="match status" value="1"/>
</dbReference>
<dbReference type="InterPro" id="IPR027417">
    <property type="entry name" value="P-loop_NTPase"/>
</dbReference>
<comment type="function">
    <text evidence="11">Catalyzes the attachment of tryptophan to tRNA(Trp) in a two-step reaction: tryptophan is first activated by ATP to form Trp-AMP and then transferred to the acceptor end of tRNA(Trp).</text>
</comment>
<comment type="similarity">
    <text evidence="2">Belongs to the class-I aminoacyl-tRNA synthetase family.</text>
</comment>
<dbReference type="PRINTS" id="PR01039">
    <property type="entry name" value="TRNASYNTHTRP"/>
</dbReference>
<feature type="coiled-coil region" evidence="14">
    <location>
        <begin position="811"/>
        <end position="870"/>
    </location>
</feature>
<dbReference type="PANTHER" id="PTHR14690:SF0">
    <property type="entry name" value="IQ MOTIF CONTAINING WITH AAA DOMAIN 1"/>
    <property type="match status" value="1"/>
</dbReference>
<evidence type="ECO:0000256" key="6">
    <source>
        <dbReference type="ARBA" id="ARBA00022840"/>
    </source>
</evidence>
<evidence type="ECO:0000256" key="3">
    <source>
        <dbReference type="ARBA" id="ARBA00013161"/>
    </source>
</evidence>
<dbReference type="GO" id="GO:0004830">
    <property type="term" value="F:tryptophan-tRNA ligase activity"/>
    <property type="evidence" value="ECO:0007669"/>
    <property type="project" value="UniProtKB-EC"/>
</dbReference>
<dbReference type="Gene3D" id="1.10.240.10">
    <property type="entry name" value="Tyrosyl-Transfer RNA Synthetase"/>
    <property type="match status" value="1"/>
</dbReference>
<evidence type="ECO:0000256" key="4">
    <source>
        <dbReference type="ARBA" id="ARBA00022598"/>
    </source>
</evidence>
<dbReference type="CDD" id="cd23767">
    <property type="entry name" value="IQCD"/>
    <property type="match status" value="1"/>
</dbReference>
<dbReference type="GO" id="GO:0006436">
    <property type="term" value="P:tryptophanyl-tRNA aminoacylation"/>
    <property type="evidence" value="ECO:0007669"/>
    <property type="project" value="InterPro"/>
</dbReference>
<evidence type="ECO:0000256" key="11">
    <source>
        <dbReference type="ARBA" id="ARBA00059972"/>
    </source>
</evidence>
<dbReference type="InterPro" id="IPR002306">
    <property type="entry name" value="Trp-tRNA-ligase"/>
</dbReference>
<dbReference type="HAMAP" id="MF_00140_B">
    <property type="entry name" value="Trp_tRNA_synth_B"/>
    <property type="match status" value="1"/>
</dbReference>
<feature type="domain" description="ATPase AAA-type core" evidence="16">
    <location>
        <begin position="1060"/>
        <end position="1176"/>
    </location>
</feature>
<reference evidence="17" key="1">
    <citation type="submission" date="2020-05" db="UniProtKB">
        <authorList>
            <consortium name="EnsemblMetazoa"/>
        </authorList>
    </citation>
    <scope>IDENTIFICATION</scope>
    <source>
        <strain evidence="17">FUMOZ</strain>
    </source>
</reference>
<dbReference type="CDD" id="cd00806">
    <property type="entry name" value="TrpRS_core"/>
    <property type="match status" value="1"/>
</dbReference>
<keyword evidence="5" id="KW-0547">Nucleotide-binding</keyword>
<evidence type="ECO:0000256" key="14">
    <source>
        <dbReference type="SAM" id="Coils"/>
    </source>
</evidence>
<dbReference type="InterPro" id="IPR002305">
    <property type="entry name" value="aa-tRNA-synth_Ic"/>
</dbReference>
<dbReference type="EC" id="6.1.1.2" evidence="3"/>
<evidence type="ECO:0000256" key="13">
    <source>
        <dbReference type="ARBA" id="ARBA00080951"/>
    </source>
</evidence>
<dbReference type="GO" id="GO:0005759">
    <property type="term" value="C:mitochondrial matrix"/>
    <property type="evidence" value="ECO:0007669"/>
    <property type="project" value="UniProtKB-SubCell"/>
</dbReference>
<evidence type="ECO:0000256" key="1">
    <source>
        <dbReference type="ARBA" id="ARBA00004305"/>
    </source>
</evidence>
<dbReference type="InterPro" id="IPR014729">
    <property type="entry name" value="Rossmann-like_a/b/a_fold"/>
</dbReference>
<dbReference type="GO" id="GO:0005524">
    <property type="term" value="F:ATP binding"/>
    <property type="evidence" value="ECO:0007669"/>
    <property type="project" value="UniProtKB-KW"/>
</dbReference>
<evidence type="ECO:0000256" key="9">
    <source>
        <dbReference type="ARBA" id="ARBA00030268"/>
    </source>
</evidence>
<name>A0A182S085_ANOFN</name>
<evidence type="ECO:0000256" key="5">
    <source>
        <dbReference type="ARBA" id="ARBA00022741"/>
    </source>
</evidence>
<keyword evidence="14" id="KW-0175">Coiled coil</keyword>
<evidence type="ECO:0000256" key="8">
    <source>
        <dbReference type="ARBA" id="ARBA00023146"/>
    </source>
</evidence>
<feature type="region of interest" description="Disordered" evidence="15">
    <location>
        <begin position="955"/>
        <end position="983"/>
    </location>
</feature>
<keyword evidence="6" id="KW-0067">ATP-binding</keyword>
<feature type="region of interest" description="Disordered" evidence="15">
    <location>
        <begin position="514"/>
        <end position="537"/>
    </location>
</feature>
<dbReference type="InterPro" id="IPR001412">
    <property type="entry name" value="aa-tRNA-synth_I_CS"/>
</dbReference>
<dbReference type="VEuPathDB" id="VectorBase:AFUN011968"/>
<dbReference type="Gene3D" id="3.40.50.620">
    <property type="entry name" value="HUPs"/>
    <property type="match status" value="1"/>
</dbReference>
<proteinExistence type="inferred from homology"/>
<keyword evidence="8" id="KW-0030">Aminoacyl-tRNA synthetase</keyword>
<keyword evidence="4" id="KW-0436">Ligase</keyword>
<dbReference type="STRING" id="62324.A0A182S085"/>
<dbReference type="Pfam" id="PF00579">
    <property type="entry name" value="tRNA-synt_1b"/>
    <property type="match status" value="1"/>
</dbReference>
<evidence type="ECO:0000256" key="7">
    <source>
        <dbReference type="ARBA" id="ARBA00022917"/>
    </source>
</evidence>
<comment type="catalytic activity">
    <reaction evidence="10">
        <text>tRNA(Trp) + L-tryptophan + ATP = L-tryptophyl-tRNA(Trp) + AMP + diphosphate + H(+)</text>
        <dbReference type="Rhea" id="RHEA:24080"/>
        <dbReference type="Rhea" id="RHEA-COMP:9671"/>
        <dbReference type="Rhea" id="RHEA-COMP:9705"/>
        <dbReference type="ChEBI" id="CHEBI:15378"/>
        <dbReference type="ChEBI" id="CHEBI:30616"/>
        <dbReference type="ChEBI" id="CHEBI:33019"/>
        <dbReference type="ChEBI" id="CHEBI:57912"/>
        <dbReference type="ChEBI" id="CHEBI:78442"/>
        <dbReference type="ChEBI" id="CHEBI:78535"/>
        <dbReference type="ChEBI" id="CHEBI:456215"/>
        <dbReference type="EC" id="6.1.1.2"/>
    </reaction>
</comment>
<dbReference type="Gene3D" id="3.40.50.300">
    <property type="entry name" value="P-loop containing nucleotide triphosphate hydrolases"/>
    <property type="match status" value="1"/>
</dbReference>
<dbReference type="InterPro" id="IPR003959">
    <property type="entry name" value="ATPase_AAA_core"/>
</dbReference>
<dbReference type="NCBIfam" id="TIGR00233">
    <property type="entry name" value="trpS"/>
    <property type="match status" value="1"/>
</dbReference>
<dbReference type="InterPro" id="IPR052267">
    <property type="entry name" value="N-DRC_Component"/>
</dbReference>
<evidence type="ECO:0000256" key="10">
    <source>
        <dbReference type="ARBA" id="ARBA00049929"/>
    </source>
</evidence>
<feature type="compositionally biased region" description="Basic residues" evidence="15">
    <location>
        <begin position="957"/>
        <end position="977"/>
    </location>
</feature>
<evidence type="ECO:0000313" key="17">
    <source>
        <dbReference type="EnsemblMetazoa" id="AFUN011968-PA"/>
    </source>
</evidence>
<keyword evidence="7" id="KW-0648">Protein biosynthesis</keyword>
<dbReference type="SUPFAM" id="SSF52374">
    <property type="entry name" value="Nucleotidylyl transferase"/>
    <property type="match status" value="1"/>
</dbReference>
<protein>
    <recommendedName>
        <fullName evidence="12">Tryptophan--tRNA ligase, mitochondrial</fullName>
        <ecNumber evidence="3">6.1.1.2</ecNumber>
    </recommendedName>
    <alternativeName>
        <fullName evidence="13">(Mt)TrpRS</fullName>
    </alternativeName>
    <alternativeName>
        <fullName evidence="9">Tryptophanyl-tRNA synthetase</fullName>
    </alternativeName>
</protein>
<dbReference type="VEuPathDB" id="VectorBase:AFUN2_001130"/>
<feature type="compositionally biased region" description="Acidic residues" evidence="15">
    <location>
        <begin position="514"/>
        <end position="529"/>
    </location>
</feature>
<dbReference type="PROSITE" id="PS00178">
    <property type="entry name" value="AA_TRNA_LIGASE_I"/>
    <property type="match status" value="1"/>
</dbReference>
<dbReference type="InterPro" id="IPR024109">
    <property type="entry name" value="Trp-tRNA-ligase_bac-type"/>
</dbReference>
<dbReference type="PANTHER" id="PTHR14690">
    <property type="entry name" value="IQ MOTIF CONTAINING WITH AAA DOMAIN 1"/>
    <property type="match status" value="1"/>
</dbReference>
<accession>A0A182S085</accession>
<dbReference type="EnsemblMetazoa" id="AFUN011968-RA">
    <property type="protein sequence ID" value="AFUN011968-PA"/>
    <property type="gene ID" value="AFUN011968"/>
</dbReference>
<dbReference type="Gene3D" id="1.10.8.60">
    <property type="match status" value="1"/>
</dbReference>
<feature type="coiled-coil region" evidence="14">
    <location>
        <begin position="656"/>
        <end position="690"/>
    </location>
</feature>
<sequence length="1319" mass="152231">MFFARRILPFLSQNTPALRLTTRCLSCESKPAPWPRRVFSGVQPTGALHIGNYLGAVKRWVELQEAGEDVTYCIVDLHSMTIPPEAETLRHNTLQMTATLLACGIDPARATLFLQSAVPQHAELSWILGCLTTMARLTHLPQYKEKSANMKEIPLGLYLYPVLQAADIMLYKATHVPVGEDQIQQLQLAQSLARAFNNKYGRTFPSCETLVNDGSRLKSLRDPSKKMSKSDPDPKSCIMLIDSADMVLEKVKKSVTDFKSEVTFNPEERPGVSNLITIHSLVSGKTPDEICLEAEGKNTGQYKLIVADALIEHLRPIRKRMERYTQDVGFLASVIEEGSERARTIAEQTIDEVKAKIGVDCFNVKRLQRTMRHENKYYEQLEHVLMHEKRLQTVEPTKDVRIVHRLVSDLYCRYVRLCRNLERCFDQTLQVQKRAVIQCLLEAAHTRMLECRTKLQDIELSEFVYVDGALQEQHLIPDDVQAVKPCYFPAKRPAELQALIESRKLVQFGCETSDTEDSCSEESELEEDTVAPSQGLKRPVVQRDRPKERLRAALNLITAHEKARQARVRQTNFRLHPDRYYPKPIDEEIVDVPYEFFYRPGQFMLYPVKRTVYNWDFQMKKKDVVHFAYYSPPGWEEKAPVVEVSSTAKELTKKQTAQADNAAEIAEAEAMRLEKAIEQMKLNHAAAKIQRYWRKYQVAKTRKRDRYERSKFLGLFDDYEPNLQDAIAVEEVRAARRNQKPEFDHTFVDAIADERARILRTRGPAILEDITDFVRAWFRQWYDEAHAFDVIPEPFQGGTVLIVRGETLTPMEYLEQERKKKLDKLKSAEQKKKEAEAAKAAKERELAKKLEEKERLKELAREKRAREKKEGKTYDFTEPEFMSNAYLTLEETLERYRKDWAFVNELDNVHDLPIMEWITLEKFAEVHQELHAEVQELLKSERELLQMALCKDERMKYKPPKPKKPPRVKGAKGKKRKEPIDPTADRTLESMIDELIERNVIKTYRHRTLEDFIGDFNYAAYERRNCLEQDPPPGMGEVRTILRSYLYGMGPLAAPKLKSICLLGPPGYGKTLLLEAICHETGSVLFDLGVESCGPIESNDMPYFLQLVLRSARSLQPSVIAIEDVHRAFYKKVPSTEQSLDLSKLGKHLFKLIVKQLKPEDKVLLVATGNQPWLAKVGPLKKCFEKFLLLPRPDYGSTMLLWQYALKRFPTVPRDFNLSALAKVTTGYSAGQILRCVQEVLNIRRRMQFGRKPLQVQELLDHFLTGTDGPQYPIDDREYDKFAKWHRKVDKLAKQRTKMVRERELLAEQLKAKAAGVKK</sequence>
<dbReference type="FunFam" id="3.40.50.620:FF:000082">
    <property type="entry name" value="MSW1p Mitochondrial tryptophanyl-tRNA synthetase"/>
    <property type="match status" value="1"/>
</dbReference>
<evidence type="ECO:0000259" key="16">
    <source>
        <dbReference type="Pfam" id="PF00004"/>
    </source>
</evidence>
<dbReference type="GO" id="GO:0016887">
    <property type="term" value="F:ATP hydrolysis activity"/>
    <property type="evidence" value="ECO:0007669"/>
    <property type="project" value="InterPro"/>
</dbReference>
<evidence type="ECO:0000256" key="2">
    <source>
        <dbReference type="ARBA" id="ARBA00005594"/>
    </source>
</evidence>